<dbReference type="Pfam" id="PF06817">
    <property type="entry name" value="RVT_thumb"/>
    <property type="match status" value="1"/>
</dbReference>
<organism evidence="2 3">
    <name type="scientific">Eudromia elegans</name>
    <name type="common">Elegant crested-tinamou</name>
    <dbReference type="NCBI Taxonomy" id="8805"/>
    <lineage>
        <taxon>Eukaryota</taxon>
        <taxon>Metazoa</taxon>
        <taxon>Chordata</taxon>
        <taxon>Craniata</taxon>
        <taxon>Vertebrata</taxon>
        <taxon>Euteleostomi</taxon>
        <taxon>Archelosauria</taxon>
        <taxon>Archosauria</taxon>
        <taxon>Dinosauria</taxon>
        <taxon>Saurischia</taxon>
        <taxon>Theropoda</taxon>
        <taxon>Coelurosauria</taxon>
        <taxon>Aves</taxon>
        <taxon>Palaeognathae</taxon>
        <taxon>Tinamiformes</taxon>
        <taxon>Tinamidae</taxon>
        <taxon>Eudromia</taxon>
    </lineage>
</organism>
<evidence type="ECO:0000313" key="2">
    <source>
        <dbReference type="EMBL" id="NXA44193.1"/>
    </source>
</evidence>
<feature type="non-terminal residue" evidence="2">
    <location>
        <position position="1"/>
    </location>
</feature>
<reference evidence="2 3" key="1">
    <citation type="submission" date="2019-09" db="EMBL/GenBank/DDBJ databases">
        <title>Bird 10,000 Genomes (B10K) Project - Family phase.</title>
        <authorList>
            <person name="Zhang G."/>
        </authorList>
    </citation>
    <scope>NUCLEOTIDE SEQUENCE [LARGE SCALE GENOMIC DNA]</scope>
    <source>
        <strain evidence="2">B10K-LSUMZ-16893</strain>
    </source>
</reference>
<gene>
    <name evidence="2" type="primary">Hervk_1</name>
    <name evidence="2" type="ORF">EUDELE_R14805</name>
</gene>
<feature type="non-terminal residue" evidence="2">
    <location>
        <position position="56"/>
    </location>
</feature>
<dbReference type="OrthoDB" id="422540at2759"/>
<evidence type="ECO:0000313" key="3">
    <source>
        <dbReference type="Proteomes" id="UP000533954"/>
    </source>
</evidence>
<evidence type="ECO:0000259" key="1">
    <source>
        <dbReference type="Pfam" id="PF06817"/>
    </source>
</evidence>
<dbReference type="InterPro" id="IPR043128">
    <property type="entry name" value="Rev_trsase/Diguanyl_cyclase"/>
</dbReference>
<dbReference type="SUPFAM" id="SSF56672">
    <property type="entry name" value="DNA/RNA polymerases"/>
    <property type="match status" value="1"/>
</dbReference>
<protein>
    <submittedName>
        <fullName evidence="2">PO113 protein</fullName>
    </submittedName>
</protein>
<proteinExistence type="predicted"/>
<dbReference type="Proteomes" id="UP000533954">
    <property type="component" value="Unassembled WGS sequence"/>
</dbReference>
<feature type="domain" description="Reverse transcriptase thumb" evidence="1">
    <location>
        <begin position="13"/>
        <end position="56"/>
    </location>
</feature>
<comment type="caution">
    <text evidence="2">The sequence shown here is derived from an EMBL/GenBank/DDBJ whole genome shotgun (WGS) entry which is preliminary data.</text>
</comment>
<dbReference type="EMBL" id="VZSX01000545">
    <property type="protein sequence ID" value="NXA44193.1"/>
    <property type="molecule type" value="Genomic_DNA"/>
</dbReference>
<name>A0A7K7VRX8_EUDEL</name>
<dbReference type="InterPro" id="IPR043502">
    <property type="entry name" value="DNA/RNA_pol_sf"/>
</dbReference>
<sequence length="56" mass="6273">TVQPQVVDLCMIVKTLNNIQKLAGIINWLHPHLGLRNTILEPLFQLLKGDTTLLSP</sequence>
<dbReference type="Gene3D" id="3.30.70.270">
    <property type="match status" value="1"/>
</dbReference>
<dbReference type="AlphaFoldDB" id="A0A7K7VRX8"/>
<keyword evidence="3" id="KW-1185">Reference proteome</keyword>
<accession>A0A7K7VRX8</accession>
<dbReference type="GO" id="GO:0003964">
    <property type="term" value="F:RNA-directed DNA polymerase activity"/>
    <property type="evidence" value="ECO:0007669"/>
    <property type="project" value="InterPro"/>
</dbReference>
<dbReference type="InterPro" id="IPR010661">
    <property type="entry name" value="RVT_thumb"/>
</dbReference>